<gene>
    <name evidence="1" type="primary">rpS16</name>
</gene>
<evidence type="ECO:0000313" key="1">
    <source>
        <dbReference type="EMBL" id="ADZ99054.1"/>
    </source>
</evidence>
<dbReference type="GO" id="GO:0005840">
    <property type="term" value="C:ribosome"/>
    <property type="evidence" value="ECO:0007669"/>
    <property type="project" value="UniProtKB-KW"/>
</dbReference>
<reference evidence="1" key="1">
    <citation type="journal article" date="2011" name="Nucleic Acids Res.">
        <title>Complete characterization of the edited transcriptome of the mitochondrion of Physarum polycephalum using deep sequencing of RNA.</title>
        <authorList>
            <person name="Bundschuh R."/>
            <person name="Altmuller J."/>
            <person name="Becker C."/>
            <person name="Nurnberg P."/>
            <person name="Gott J.M."/>
        </authorList>
    </citation>
    <scope>NUCLEOTIDE SEQUENCE</scope>
    <source>
        <strain evidence="1">M3CVIII</strain>
    </source>
</reference>
<organism evidence="1">
    <name type="scientific">Physarum polycephalum</name>
    <name type="common">Many-headed slime mold</name>
    <name type="synonym">Badhamia polycephala</name>
    <dbReference type="NCBI Taxonomy" id="5791"/>
    <lineage>
        <taxon>Eukaryota</taxon>
        <taxon>Amoebozoa</taxon>
        <taxon>Evosea</taxon>
        <taxon>Eumycetozoa</taxon>
        <taxon>Myxogastria</taxon>
        <taxon>Myxogastromycetidae</taxon>
        <taxon>Physariida</taxon>
        <taxon>Physaraceae</taxon>
        <taxon>Physarum</taxon>
    </lineage>
</organism>
<proteinExistence type="evidence at transcript level"/>
<keyword evidence="1" id="KW-0687">Ribonucleoprotein</keyword>
<keyword evidence="1" id="KW-0496">Mitochondrion</keyword>
<dbReference type="Gene3D" id="3.30.1320.10">
    <property type="match status" value="1"/>
</dbReference>
<accession>F2Y9U9</accession>
<dbReference type="EMBL" id="HQ849422">
    <property type="protein sequence ID" value="ADZ99054.1"/>
    <property type="molecule type" value="mRNA"/>
</dbReference>
<protein>
    <submittedName>
        <fullName evidence="1">Ribosomal protein S16</fullName>
    </submittedName>
</protein>
<geneLocation type="mitochondrion" evidence="1"/>
<name>F2Y9U9_PHYPO</name>
<dbReference type="SUPFAM" id="SSF54565">
    <property type="entry name" value="Ribosomal protein S16"/>
    <property type="match status" value="1"/>
</dbReference>
<dbReference type="InterPro" id="IPR023803">
    <property type="entry name" value="Ribosomal_bS16_dom_sf"/>
</dbReference>
<keyword evidence="1" id="KW-0689">Ribosomal protein</keyword>
<dbReference type="AlphaFoldDB" id="F2Y9U9"/>
<sequence length="99" mass="11648">MKSISKIIKKNHRQKLGRYNKELIIRLAIKRRLKYKPVYHLVLARRRSGASCRYDNLGFYEVFKTNKPFHILGLNRKKIKNAIALGASIHISVYKLLLN</sequence>